<sequence length="288" mass="34622">MDELKKLEENLPSPPNRGAKICVRIFSDCRGLLSSVRTSKFAASYQSAGKAIVEKSEEFRQNFRNLFGRPDVIVDLAVHWVLGHDKSLKLHVQADKLAGEAREEKENEKEEEKEKRENREREKEKNDENNDEKEEENVDEKVDENVDEKVEEKEEQNYEQNEEQENEQEKEEKEDKEAEHENEKEKEEEQQVETRVDEDEKSNGEQLTWPIPSFHSQTLREEAWRQYEQEPSDRDAYFPDPRRLRQEPYHHQWLDQVQQNPDPFFWDRQRGLGHHFTGRWRWEPASYQ</sequence>
<feature type="compositionally biased region" description="Basic and acidic residues" evidence="1">
    <location>
        <begin position="139"/>
        <end position="156"/>
    </location>
</feature>
<dbReference type="EMBL" id="JAUEPP010000005">
    <property type="protein sequence ID" value="KAK3343224.1"/>
    <property type="molecule type" value="Genomic_DNA"/>
</dbReference>
<proteinExistence type="predicted"/>
<accession>A0AAE0MQZ6</accession>
<feature type="compositionally biased region" description="Basic and acidic residues" evidence="1">
    <location>
        <begin position="170"/>
        <end position="195"/>
    </location>
</feature>
<dbReference type="GeneID" id="87867279"/>
<comment type="caution">
    <text evidence="2">The sequence shown here is derived from an EMBL/GenBank/DDBJ whole genome shotgun (WGS) entry which is preliminary data.</text>
</comment>
<reference evidence="2" key="2">
    <citation type="submission" date="2023-06" db="EMBL/GenBank/DDBJ databases">
        <authorList>
            <consortium name="Lawrence Berkeley National Laboratory"/>
            <person name="Haridas S."/>
            <person name="Hensen N."/>
            <person name="Bonometti L."/>
            <person name="Westerberg I."/>
            <person name="Brannstrom I.O."/>
            <person name="Guillou S."/>
            <person name="Cros-Aarteil S."/>
            <person name="Calhoun S."/>
            <person name="Kuo A."/>
            <person name="Mondo S."/>
            <person name="Pangilinan J."/>
            <person name="Riley R."/>
            <person name="Labutti K."/>
            <person name="Andreopoulos B."/>
            <person name="Lipzen A."/>
            <person name="Chen C."/>
            <person name="Yanf M."/>
            <person name="Daum C."/>
            <person name="Ng V."/>
            <person name="Clum A."/>
            <person name="Steindorff A."/>
            <person name="Ohm R."/>
            <person name="Martin F."/>
            <person name="Silar P."/>
            <person name="Natvig D."/>
            <person name="Lalanne C."/>
            <person name="Gautier V."/>
            <person name="Ament-Velasquez S.L."/>
            <person name="Kruys A."/>
            <person name="Hutchinson M.I."/>
            <person name="Powell A.J."/>
            <person name="Barry K."/>
            <person name="Miller A.N."/>
            <person name="Grigoriev I.V."/>
            <person name="Debuchy R."/>
            <person name="Gladieux P."/>
            <person name="Thoren M.H."/>
            <person name="Johannesson H."/>
        </authorList>
    </citation>
    <scope>NUCLEOTIDE SEQUENCE</scope>
    <source>
        <strain evidence="2">CBS 560.94</strain>
    </source>
</reference>
<evidence type="ECO:0000256" key="1">
    <source>
        <dbReference type="SAM" id="MobiDB-lite"/>
    </source>
</evidence>
<dbReference type="Proteomes" id="UP001278500">
    <property type="component" value="Unassembled WGS sequence"/>
</dbReference>
<dbReference type="RefSeq" id="XP_062681017.1">
    <property type="nucleotide sequence ID" value="XM_062830125.1"/>
</dbReference>
<feature type="compositionally biased region" description="Basic and acidic residues" evidence="1">
    <location>
        <begin position="218"/>
        <end position="242"/>
    </location>
</feature>
<gene>
    <name evidence="2" type="ORF">B0H65DRAFT_559251</name>
</gene>
<organism evidence="2 3">
    <name type="scientific">Neurospora tetraspora</name>
    <dbReference type="NCBI Taxonomy" id="94610"/>
    <lineage>
        <taxon>Eukaryota</taxon>
        <taxon>Fungi</taxon>
        <taxon>Dikarya</taxon>
        <taxon>Ascomycota</taxon>
        <taxon>Pezizomycotina</taxon>
        <taxon>Sordariomycetes</taxon>
        <taxon>Sordariomycetidae</taxon>
        <taxon>Sordariales</taxon>
        <taxon>Sordariaceae</taxon>
        <taxon>Neurospora</taxon>
    </lineage>
</organism>
<dbReference type="AlphaFoldDB" id="A0AAE0MQZ6"/>
<feature type="region of interest" description="Disordered" evidence="1">
    <location>
        <begin position="98"/>
        <end position="242"/>
    </location>
</feature>
<keyword evidence="3" id="KW-1185">Reference proteome</keyword>
<feature type="compositionally biased region" description="Acidic residues" evidence="1">
    <location>
        <begin position="129"/>
        <end position="138"/>
    </location>
</feature>
<feature type="compositionally biased region" description="Acidic residues" evidence="1">
    <location>
        <begin position="160"/>
        <end position="169"/>
    </location>
</feature>
<evidence type="ECO:0000313" key="3">
    <source>
        <dbReference type="Proteomes" id="UP001278500"/>
    </source>
</evidence>
<reference evidence="2" key="1">
    <citation type="journal article" date="2023" name="Mol. Phylogenet. Evol.">
        <title>Genome-scale phylogeny and comparative genomics of the fungal order Sordariales.</title>
        <authorList>
            <person name="Hensen N."/>
            <person name="Bonometti L."/>
            <person name="Westerberg I."/>
            <person name="Brannstrom I.O."/>
            <person name="Guillou S."/>
            <person name="Cros-Aarteil S."/>
            <person name="Calhoun S."/>
            <person name="Haridas S."/>
            <person name="Kuo A."/>
            <person name="Mondo S."/>
            <person name="Pangilinan J."/>
            <person name="Riley R."/>
            <person name="LaButti K."/>
            <person name="Andreopoulos B."/>
            <person name="Lipzen A."/>
            <person name="Chen C."/>
            <person name="Yan M."/>
            <person name="Daum C."/>
            <person name="Ng V."/>
            <person name="Clum A."/>
            <person name="Steindorff A."/>
            <person name="Ohm R.A."/>
            <person name="Martin F."/>
            <person name="Silar P."/>
            <person name="Natvig D.O."/>
            <person name="Lalanne C."/>
            <person name="Gautier V."/>
            <person name="Ament-Velasquez S.L."/>
            <person name="Kruys A."/>
            <person name="Hutchinson M.I."/>
            <person name="Powell A.J."/>
            <person name="Barry K."/>
            <person name="Miller A.N."/>
            <person name="Grigoriev I.V."/>
            <person name="Debuchy R."/>
            <person name="Gladieux P."/>
            <person name="Hiltunen Thoren M."/>
            <person name="Johannesson H."/>
        </authorList>
    </citation>
    <scope>NUCLEOTIDE SEQUENCE</scope>
    <source>
        <strain evidence="2">CBS 560.94</strain>
    </source>
</reference>
<protein>
    <submittedName>
        <fullName evidence="2">Uncharacterized protein</fullName>
    </submittedName>
</protein>
<name>A0AAE0MQZ6_9PEZI</name>
<evidence type="ECO:0000313" key="2">
    <source>
        <dbReference type="EMBL" id="KAK3343224.1"/>
    </source>
</evidence>
<feature type="compositionally biased region" description="Basic and acidic residues" evidence="1">
    <location>
        <begin position="98"/>
        <end position="128"/>
    </location>
</feature>